<evidence type="ECO:0000313" key="2">
    <source>
        <dbReference type="EMBL" id="NCD69088.1"/>
    </source>
</evidence>
<feature type="domain" description="HTH cro/C1-type" evidence="1">
    <location>
        <begin position="24"/>
        <end position="76"/>
    </location>
</feature>
<dbReference type="InterPro" id="IPR010982">
    <property type="entry name" value="Lambda_DNA-bd_dom_sf"/>
</dbReference>
<evidence type="ECO:0000313" key="3">
    <source>
        <dbReference type="Proteomes" id="UP000638732"/>
    </source>
</evidence>
<dbReference type="CDD" id="cd00093">
    <property type="entry name" value="HTH_XRE"/>
    <property type="match status" value="1"/>
</dbReference>
<dbReference type="InterPro" id="IPR001387">
    <property type="entry name" value="Cro/C1-type_HTH"/>
</dbReference>
<protein>
    <submittedName>
        <fullName evidence="2">Helix-turn-helix domain-containing protein</fullName>
    </submittedName>
</protein>
<proteinExistence type="predicted"/>
<dbReference type="EMBL" id="WWEO01000040">
    <property type="protein sequence ID" value="NCD69088.1"/>
    <property type="molecule type" value="Genomic_DNA"/>
</dbReference>
<dbReference type="PROSITE" id="PS50943">
    <property type="entry name" value="HTH_CROC1"/>
    <property type="match status" value="1"/>
</dbReference>
<dbReference type="RefSeq" id="WP_166585067.1">
    <property type="nucleotide sequence ID" value="NZ_WWEO01000040.1"/>
</dbReference>
<dbReference type="SMART" id="SM00530">
    <property type="entry name" value="HTH_XRE"/>
    <property type="match status" value="1"/>
</dbReference>
<dbReference type="AlphaFoldDB" id="A0A965ZF64"/>
<evidence type="ECO:0000259" key="1">
    <source>
        <dbReference type="PROSITE" id="PS50943"/>
    </source>
</evidence>
<keyword evidence="3" id="KW-1185">Reference proteome</keyword>
<reference evidence="2" key="2">
    <citation type="submission" date="2020-10" db="EMBL/GenBank/DDBJ databases">
        <title>Mucilaginibacter sp. nov., isolated from soil.</title>
        <authorList>
            <person name="Jeon C.O."/>
        </authorList>
    </citation>
    <scope>NUCLEOTIDE SEQUENCE</scope>
    <source>
        <strain evidence="2">R11</strain>
    </source>
</reference>
<reference evidence="2" key="1">
    <citation type="submission" date="2020-01" db="EMBL/GenBank/DDBJ databases">
        <authorList>
            <person name="Seo Y.L."/>
        </authorList>
    </citation>
    <scope>NUCLEOTIDE SEQUENCE</scope>
    <source>
        <strain evidence="2">R11</strain>
    </source>
</reference>
<dbReference type="GO" id="GO:0003677">
    <property type="term" value="F:DNA binding"/>
    <property type="evidence" value="ECO:0007669"/>
    <property type="project" value="InterPro"/>
</dbReference>
<name>A0A965ZF64_9SPHI</name>
<comment type="caution">
    <text evidence="2">The sequence shown here is derived from an EMBL/GenBank/DDBJ whole genome shotgun (WGS) entry which is preliminary data.</text>
</comment>
<accession>A0A965ZF64</accession>
<gene>
    <name evidence="2" type="ORF">GSY63_06950</name>
</gene>
<dbReference type="Proteomes" id="UP000638732">
    <property type="component" value="Unassembled WGS sequence"/>
</dbReference>
<dbReference type="SUPFAM" id="SSF47413">
    <property type="entry name" value="lambda repressor-like DNA-binding domains"/>
    <property type="match status" value="1"/>
</dbReference>
<dbReference type="Gene3D" id="1.10.260.40">
    <property type="entry name" value="lambda repressor-like DNA-binding domains"/>
    <property type="match status" value="1"/>
</dbReference>
<sequence>MPKKAKPLYADPSKVLRCVASRAQELRKQKYSSYEKFAALKDISRSQIWRYENGGDLKLSSLIKLLNALNVPLSEFFNSEFEKMASEQNNEE</sequence>
<organism evidence="2 3">
    <name type="scientific">Mucilaginibacter agri</name>
    <dbReference type="NCBI Taxonomy" id="2695265"/>
    <lineage>
        <taxon>Bacteria</taxon>
        <taxon>Pseudomonadati</taxon>
        <taxon>Bacteroidota</taxon>
        <taxon>Sphingobacteriia</taxon>
        <taxon>Sphingobacteriales</taxon>
        <taxon>Sphingobacteriaceae</taxon>
        <taxon>Mucilaginibacter</taxon>
    </lineage>
</organism>
<dbReference type="Pfam" id="PF01381">
    <property type="entry name" value="HTH_3"/>
    <property type="match status" value="1"/>
</dbReference>